<evidence type="ECO:0000256" key="2">
    <source>
        <dbReference type="ARBA" id="ARBA00022741"/>
    </source>
</evidence>
<dbReference type="PANTHER" id="PTHR46268">
    <property type="entry name" value="STRESS RESPONSE PROTEIN NHAX"/>
    <property type="match status" value="1"/>
</dbReference>
<keyword evidence="3" id="KW-0067">ATP-binding</keyword>
<proteinExistence type="inferred from homology"/>
<dbReference type="AlphaFoldDB" id="A0A840NLL0"/>
<dbReference type="InterPro" id="IPR006016">
    <property type="entry name" value="UspA"/>
</dbReference>
<evidence type="ECO:0000259" key="4">
    <source>
        <dbReference type="Pfam" id="PF00582"/>
    </source>
</evidence>
<comment type="caution">
    <text evidence="5">The sequence shown here is derived from an EMBL/GenBank/DDBJ whole genome shotgun (WGS) entry which is preliminary data.</text>
</comment>
<dbReference type="GO" id="GO:0005524">
    <property type="term" value="F:ATP binding"/>
    <property type="evidence" value="ECO:0007669"/>
    <property type="project" value="UniProtKB-KW"/>
</dbReference>
<evidence type="ECO:0000256" key="1">
    <source>
        <dbReference type="ARBA" id="ARBA00008791"/>
    </source>
</evidence>
<dbReference type="PRINTS" id="PR01438">
    <property type="entry name" value="UNVRSLSTRESS"/>
</dbReference>
<organism evidence="5 6">
    <name type="scientific">Saccharopolyspora gloriosae</name>
    <dbReference type="NCBI Taxonomy" id="455344"/>
    <lineage>
        <taxon>Bacteria</taxon>
        <taxon>Bacillati</taxon>
        <taxon>Actinomycetota</taxon>
        <taxon>Actinomycetes</taxon>
        <taxon>Pseudonocardiales</taxon>
        <taxon>Pseudonocardiaceae</taxon>
        <taxon>Saccharopolyspora</taxon>
    </lineage>
</organism>
<accession>A0A840NLL0</accession>
<sequence length="273" mass="28774">MDGSDSALRAAEWAAREAVLRQWPMLLLTVLPADLPPGGEAAVRRRGEEVLHAAERAVNRHGPIPVVRSELRRGTAAQQLVAESAAAGLVVVGSRGLGESGAELDFGSTAEAAIALAACPVAVVREPSGTRPSGGVVVGVDSAGVADSALRWALHEADLRGTSLLAVHTWREVAAEDWNELTPTMPPGERESIAHRLLAERLAGIDERFPDVEIRRSVEHDRPVRALLAHAEHAELLVIGSRGHSGLTGMLLGSTSRALAHCAPCPLLVVRPT</sequence>
<dbReference type="InterPro" id="IPR006015">
    <property type="entry name" value="Universal_stress_UspA"/>
</dbReference>
<dbReference type="InterPro" id="IPR014729">
    <property type="entry name" value="Rossmann-like_a/b/a_fold"/>
</dbReference>
<dbReference type="RefSeq" id="WP_184479611.1">
    <property type="nucleotide sequence ID" value="NZ_JACHIV010000001.1"/>
</dbReference>
<evidence type="ECO:0000313" key="5">
    <source>
        <dbReference type="EMBL" id="MBB5070012.1"/>
    </source>
</evidence>
<keyword evidence="2" id="KW-0547">Nucleotide-binding</keyword>
<dbReference type="PANTHER" id="PTHR46268:SF27">
    <property type="entry name" value="UNIVERSAL STRESS PROTEIN RV2623"/>
    <property type="match status" value="1"/>
</dbReference>
<dbReference type="Gene3D" id="3.40.50.620">
    <property type="entry name" value="HUPs"/>
    <property type="match status" value="2"/>
</dbReference>
<comment type="similarity">
    <text evidence="1">Belongs to the universal stress protein A family.</text>
</comment>
<evidence type="ECO:0000313" key="6">
    <source>
        <dbReference type="Proteomes" id="UP000580474"/>
    </source>
</evidence>
<gene>
    <name evidence="5" type="ORF">BJ969_003100</name>
</gene>
<reference evidence="5 6" key="1">
    <citation type="submission" date="2020-08" db="EMBL/GenBank/DDBJ databases">
        <title>Sequencing the genomes of 1000 actinobacteria strains.</title>
        <authorList>
            <person name="Klenk H.-P."/>
        </authorList>
    </citation>
    <scope>NUCLEOTIDE SEQUENCE [LARGE SCALE GENOMIC DNA]</scope>
    <source>
        <strain evidence="5 6">DSM 45582</strain>
    </source>
</reference>
<keyword evidence="6" id="KW-1185">Reference proteome</keyword>
<protein>
    <submittedName>
        <fullName evidence="5">Nucleotide-binding universal stress UspA family protein</fullName>
    </submittedName>
</protein>
<name>A0A840NLL0_9PSEU</name>
<dbReference type="SUPFAM" id="SSF52402">
    <property type="entry name" value="Adenine nucleotide alpha hydrolases-like"/>
    <property type="match status" value="2"/>
</dbReference>
<dbReference type="Pfam" id="PF00582">
    <property type="entry name" value="Usp"/>
    <property type="match status" value="2"/>
</dbReference>
<evidence type="ECO:0000256" key="3">
    <source>
        <dbReference type="ARBA" id="ARBA00022840"/>
    </source>
</evidence>
<feature type="domain" description="UspA" evidence="4">
    <location>
        <begin position="1"/>
        <end position="125"/>
    </location>
</feature>
<dbReference type="EMBL" id="JACHIV010000001">
    <property type="protein sequence ID" value="MBB5070012.1"/>
    <property type="molecule type" value="Genomic_DNA"/>
</dbReference>
<feature type="domain" description="UspA" evidence="4">
    <location>
        <begin position="136"/>
        <end position="271"/>
    </location>
</feature>
<dbReference type="Proteomes" id="UP000580474">
    <property type="component" value="Unassembled WGS sequence"/>
</dbReference>